<dbReference type="Proteomes" id="UP000078200">
    <property type="component" value="Unassembled WGS sequence"/>
</dbReference>
<dbReference type="EnsemblMetazoa" id="GAUT005714-RA">
    <property type="protein sequence ID" value="GAUT005714-PA"/>
    <property type="gene ID" value="GAUT005714"/>
</dbReference>
<evidence type="ECO:0000313" key="1">
    <source>
        <dbReference type="EnsemblMetazoa" id="GAUT005714-PA"/>
    </source>
</evidence>
<reference evidence="1" key="1">
    <citation type="submission" date="2020-05" db="UniProtKB">
        <authorList>
            <consortium name="EnsemblMetazoa"/>
        </authorList>
    </citation>
    <scope>IDENTIFICATION</scope>
    <source>
        <strain evidence="1">TTRI</strain>
    </source>
</reference>
<accession>A0A1A9UI86</accession>
<sequence length="173" mass="20008">MCLYYNNKQVKRLIATCGEYWIPTTINYISLEKANKLSSVQKVISSQKTFPCGKEDHINENRNGKQLSSSHKHCFVLQMQNNINAHNHVRHAPKIQETGKFSQQYLRKFQGNETSCVRERAGSPEFHDSCTSKYFNECEAKTLLGVGKRNSKTAIKNLLNLNEENFFKNKFKQ</sequence>
<keyword evidence="2" id="KW-1185">Reference proteome</keyword>
<dbReference type="AlphaFoldDB" id="A0A1A9UI86"/>
<protein>
    <submittedName>
        <fullName evidence="1">Uncharacterized protein</fullName>
    </submittedName>
</protein>
<proteinExistence type="predicted"/>
<organism evidence="1 2">
    <name type="scientific">Glossina austeni</name>
    <name type="common">Savannah tsetse fly</name>
    <dbReference type="NCBI Taxonomy" id="7395"/>
    <lineage>
        <taxon>Eukaryota</taxon>
        <taxon>Metazoa</taxon>
        <taxon>Ecdysozoa</taxon>
        <taxon>Arthropoda</taxon>
        <taxon>Hexapoda</taxon>
        <taxon>Insecta</taxon>
        <taxon>Pterygota</taxon>
        <taxon>Neoptera</taxon>
        <taxon>Endopterygota</taxon>
        <taxon>Diptera</taxon>
        <taxon>Brachycera</taxon>
        <taxon>Muscomorpha</taxon>
        <taxon>Hippoboscoidea</taxon>
        <taxon>Glossinidae</taxon>
        <taxon>Glossina</taxon>
    </lineage>
</organism>
<name>A0A1A9UI86_GLOAU</name>
<dbReference type="VEuPathDB" id="VectorBase:GAUT005714"/>
<evidence type="ECO:0000313" key="2">
    <source>
        <dbReference type="Proteomes" id="UP000078200"/>
    </source>
</evidence>